<keyword evidence="3" id="KW-1185">Reference proteome</keyword>
<proteinExistence type="predicted"/>
<comment type="caution">
    <text evidence="2">The sequence shown here is derived from an EMBL/GenBank/DDBJ whole genome shotgun (WGS) entry which is preliminary data.</text>
</comment>
<protein>
    <submittedName>
        <fullName evidence="2">Uncharacterized protein</fullName>
    </submittedName>
</protein>
<dbReference type="EMBL" id="CAJGYM010000097">
    <property type="protein sequence ID" value="CAD6197546.1"/>
    <property type="molecule type" value="Genomic_DNA"/>
</dbReference>
<sequence>MIVHPSIPEAKRMWTIGKVCKEPRGGEMTSGGVFFFTRARDENGDPMGSNPKMCLENDASRTEGSVFGTKRGKLGRVDEKK</sequence>
<name>A0A8S1HLT7_9PELO</name>
<evidence type="ECO:0000313" key="3">
    <source>
        <dbReference type="Proteomes" id="UP000835052"/>
    </source>
</evidence>
<evidence type="ECO:0000313" key="2">
    <source>
        <dbReference type="EMBL" id="CAD6197546.1"/>
    </source>
</evidence>
<evidence type="ECO:0000256" key="1">
    <source>
        <dbReference type="SAM" id="MobiDB-lite"/>
    </source>
</evidence>
<reference evidence="2" key="1">
    <citation type="submission" date="2020-10" db="EMBL/GenBank/DDBJ databases">
        <authorList>
            <person name="Kikuchi T."/>
        </authorList>
    </citation>
    <scope>NUCLEOTIDE SEQUENCE</scope>
    <source>
        <strain evidence="2">NKZ352</strain>
    </source>
</reference>
<dbReference type="Proteomes" id="UP000835052">
    <property type="component" value="Unassembled WGS sequence"/>
</dbReference>
<organism evidence="2 3">
    <name type="scientific">Caenorhabditis auriculariae</name>
    <dbReference type="NCBI Taxonomy" id="2777116"/>
    <lineage>
        <taxon>Eukaryota</taxon>
        <taxon>Metazoa</taxon>
        <taxon>Ecdysozoa</taxon>
        <taxon>Nematoda</taxon>
        <taxon>Chromadorea</taxon>
        <taxon>Rhabditida</taxon>
        <taxon>Rhabditina</taxon>
        <taxon>Rhabditomorpha</taxon>
        <taxon>Rhabditoidea</taxon>
        <taxon>Rhabditidae</taxon>
        <taxon>Peloderinae</taxon>
        <taxon>Caenorhabditis</taxon>
    </lineage>
</organism>
<accession>A0A8S1HLT7</accession>
<dbReference type="AlphaFoldDB" id="A0A8S1HLT7"/>
<feature type="region of interest" description="Disordered" evidence="1">
    <location>
        <begin position="42"/>
        <end position="81"/>
    </location>
</feature>
<gene>
    <name evidence="2" type="ORF">CAUJ_LOCUS13455</name>
</gene>